<comment type="caution">
    <text evidence="1">The sequence shown here is derived from an EMBL/GenBank/DDBJ whole genome shotgun (WGS) entry which is preliminary data.</text>
</comment>
<sequence>MIFTKKQKDYMLNIISRFSDPGVRKLFNSRDIKLPSLAIRPKPGFQCMIQWEGEKFAQDWRMNEYNWRQQRGKVDYALDKKYFYEEGSQEFEQADREKVQVHFSRLTFKLRINCGELVESCSTEFPKKAYMHSNLSVVSPTYSLGNAKREEKTQKPLFRTAKSVLELAKEREGDQPAEVYLDMIKIVGDNMKKQAV</sequence>
<name>A0ABR0AZM7_9CRUS</name>
<reference evidence="1 2" key="1">
    <citation type="journal article" date="2023" name="Nucleic Acids Res.">
        <title>The hologenome of Daphnia magna reveals possible DNA methylation and microbiome-mediated evolution of the host genome.</title>
        <authorList>
            <person name="Chaturvedi A."/>
            <person name="Li X."/>
            <person name="Dhandapani V."/>
            <person name="Marshall H."/>
            <person name="Kissane S."/>
            <person name="Cuenca-Cambronero M."/>
            <person name="Asole G."/>
            <person name="Calvet F."/>
            <person name="Ruiz-Romero M."/>
            <person name="Marangio P."/>
            <person name="Guigo R."/>
            <person name="Rago D."/>
            <person name="Mirbahai L."/>
            <person name="Eastwood N."/>
            <person name="Colbourne J.K."/>
            <person name="Zhou J."/>
            <person name="Mallon E."/>
            <person name="Orsini L."/>
        </authorList>
    </citation>
    <scope>NUCLEOTIDE SEQUENCE [LARGE SCALE GENOMIC DNA]</scope>
    <source>
        <strain evidence="1">LRV0_1</strain>
    </source>
</reference>
<evidence type="ECO:0000313" key="1">
    <source>
        <dbReference type="EMBL" id="KAK4030556.1"/>
    </source>
</evidence>
<dbReference type="Proteomes" id="UP001234178">
    <property type="component" value="Unassembled WGS sequence"/>
</dbReference>
<dbReference type="EMBL" id="JAOYFB010000039">
    <property type="protein sequence ID" value="KAK4030556.1"/>
    <property type="molecule type" value="Genomic_DNA"/>
</dbReference>
<organism evidence="1 2">
    <name type="scientific">Daphnia magna</name>
    <dbReference type="NCBI Taxonomy" id="35525"/>
    <lineage>
        <taxon>Eukaryota</taxon>
        <taxon>Metazoa</taxon>
        <taxon>Ecdysozoa</taxon>
        <taxon>Arthropoda</taxon>
        <taxon>Crustacea</taxon>
        <taxon>Branchiopoda</taxon>
        <taxon>Diplostraca</taxon>
        <taxon>Cladocera</taxon>
        <taxon>Anomopoda</taxon>
        <taxon>Daphniidae</taxon>
        <taxon>Daphnia</taxon>
    </lineage>
</organism>
<proteinExistence type="predicted"/>
<protein>
    <submittedName>
        <fullName evidence="1">Uncharacterized protein</fullName>
    </submittedName>
</protein>
<evidence type="ECO:0000313" key="2">
    <source>
        <dbReference type="Proteomes" id="UP001234178"/>
    </source>
</evidence>
<keyword evidence="2" id="KW-1185">Reference proteome</keyword>
<gene>
    <name evidence="1" type="ORF">OUZ56_023799</name>
</gene>
<accession>A0ABR0AZM7</accession>